<accession>A0A915JRJ1</accession>
<evidence type="ECO:0000313" key="2">
    <source>
        <dbReference type="WBParaSite" id="nRc.2.0.1.t28491-RA"/>
    </source>
</evidence>
<proteinExistence type="predicted"/>
<keyword evidence="1" id="KW-1185">Reference proteome</keyword>
<name>A0A915JRJ1_ROMCU</name>
<protein>
    <submittedName>
        <fullName evidence="2">Uncharacterized protein</fullName>
    </submittedName>
</protein>
<reference evidence="2" key="1">
    <citation type="submission" date="2022-11" db="UniProtKB">
        <authorList>
            <consortium name="WormBaseParasite"/>
        </authorList>
    </citation>
    <scope>IDENTIFICATION</scope>
</reference>
<organism evidence="1 2">
    <name type="scientific">Romanomermis culicivorax</name>
    <name type="common">Nematode worm</name>
    <dbReference type="NCBI Taxonomy" id="13658"/>
    <lineage>
        <taxon>Eukaryota</taxon>
        <taxon>Metazoa</taxon>
        <taxon>Ecdysozoa</taxon>
        <taxon>Nematoda</taxon>
        <taxon>Enoplea</taxon>
        <taxon>Dorylaimia</taxon>
        <taxon>Mermithida</taxon>
        <taxon>Mermithoidea</taxon>
        <taxon>Mermithidae</taxon>
        <taxon>Romanomermis</taxon>
    </lineage>
</organism>
<evidence type="ECO:0000313" key="1">
    <source>
        <dbReference type="Proteomes" id="UP000887565"/>
    </source>
</evidence>
<dbReference type="Proteomes" id="UP000887565">
    <property type="component" value="Unplaced"/>
</dbReference>
<dbReference type="WBParaSite" id="nRc.2.0.1.t28491-RA">
    <property type="protein sequence ID" value="nRc.2.0.1.t28491-RA"/>
    <property type="gene ID" value="nRc.2.0.1.g28491"/>
</dbReference>
<sequence>MLKAQREHPKLQRVKFDFYIESTPEASTRKIRPQCTSADTHTIILMNKHLEAASKGSGTFSHLQTDVFKVDDRTRELILRPRSDPIPNFETQCRLGGNVDFDLSHDEPGSRA</sequence>
<dbReference type="AlphaFoldDB" id="A0A915JRJ1"/>